<evidence type="ECO:0000313" key="1">
    <source>
        <dbReference type="EMBL" id="GBN82883.1"/>
    </source>
</evidence>
<keyword evidence="2" id="KW-1185">Reference proteome</keyword>
<sequence>MPGGVWKKEEKRRELSASWLFAQKCVKHNKDFLFLGFCFSIEPRCCFQQCGKFLDQGFHLFLAHLWILSDLLFHQPLLWSYPLFFLRSCSEAKRLTPTFIGVKEKFLGGSGPPRLV</sequence>
<proteinExistence type="predicted"/>
<accession>A0A4Y2S4R6</accession>
<dbReference type="EMBL" id="BGPR01019768">
    <property type="protein sequence ID" value="GBN82883.1"/>
    <property type="molecule type" value="Genomic_DNA"/>
</dbReference>
<gene>
    <name evidence="1" type="ORF">AVEN_260504_1</name>
</gene>
<name>A0A4Y2S4R6_ARAVE</name>
<organism evidence="1 2">
    <name type="scientific">Araneus ventricosus</name>
    <name type="common">Orbweaver spider</name>
    <name type="synonym">Epeira ventricosa</name>
    <dbReference type="NCBI Taxonomy" id="182803"/>
    <lineage>
        <taxon>Eukaryota</taxon>
        <taxon>Metazoa</taxon>
        <taxon>Ecdysozoa</taxon>
        <taxon>Arthropoda</taxon>
        <taxon>Chelicerata</taxon>
        <taxon>Arachnida</taxon>
        <taxon>Araneae</taxon>
        <taxon>Araneomorphae</taxon>
        <taxon>Entelegynae</taxon>
        <taxon>Araneoidea</taxon>
        <taxon>Araneidae</taxon>
        <taxon>Araneus</taxon>
    </lineage>
</organism>
<evidence type="ECO:0000313" key="2">
    <source>
        <dbReference type="Proteomes" id="UP000499080"/>
    </source>
</evidence>
<reference evidence="1 2" key="1">
    <citation type="journal article" date="2019" name="Sci. Rep.">
        <title>Orb-weaving spider Araneus ventricosus genome elucidates the spidroin gene catalogue.</title>
        <authorList>
            <person name="Kono N."/>
            <person name="Nakamura H."/>
            <person name="Ohtoshi R."/>
            <person name="Moran D.A.P."/>
            <person name="Shinohara A."/>
            <person name="Yoshida Y."/>
            <person name="Fujiwara M."/>
            <person name="Mori M."/>
            <person name="Tomita M."/>
            <person name="Arakawa K."/>
        </authorList>
    </citation>
    <scope>NUCLEOTIDE SEQUENCE [LARGE SCALE GENOMIC DNA]</scope>
</reference>
<dbReference type="Proteomes" id="UP000499080">
    <property type="component" value="Unassembled WGS sequence"/>
</dbReference>
<dbReference type="AlphaFoldDB" id="A0A4Y2S4R6"/>
<comment type="caution">
    <text evidence="1">The sequence shown here is derived from an EMBL/GenBank/DDBJ whole genome shotgun (WGS) entry which is preliminary data.</text>
</comment>
<protein>
    <submittedName>
        <fullName evidence="1">Uncharacterized protein</fullName>
    </submittedName>
</protein>